<keyword evidence="1" id="KW-0812">Transmembrane</keyword>
<keyword evidence="3" id="KW-1185">Reference proteome</keyword>
<reference evidence="2 3" key="1">
    <citation type="submission" date="2023-02" db="EMBL/GenBank/DDBJ databases">
        <title>Host association and intracellularity evolved multiple times independently in the Rickettsiales.</title>
        <authorList>
            <person name="Castelli M."/>
            <person name="Nardi T."/>
            <person name="Gammuto L."/>
            <person name="Bellinzona G."/>
            <person name="Sabaneyeva E."/>
            <person name="Potekhin A."/>
            <person name="Serra V."/>
            <person name="Petroni G."/>
            <person name="Sassera D."/>
        </authorList>
    </citation>
    <scope>NUCLEOTIDE SEQUENCE [LARGE SCALE GENOMIC DNA]</scope>
    <source>
        <strain evidence="2 3">BOD18</strain>
    </source>
</reference>
<proteinExistence type="predicted"/>
<name>A0ABU5L8M3_9RICK</name>
<evidence type="ECO:0000256" key="1">
    <source>
        <dbReference type="SAM" id="Phobius"/>
    </source>
</evidence>
<dbReference type="Proteomes" id="UP001293791">
    <property type="component" value="Unassembled WGS sequence"/>
</dbReference>
<accession>A0ABU5L8M3</accession>
<evidence type="ECO:0000313" key="3">
    <source>
        <dbReference type="Proteomes" id="UP001293791"/>
    </source>
</evidence>
<keyword evidence="1" id="KW-1133">Transmembrane helix</keyword>
<protein>
    <submittedName>
        <fullName evidence="2">Uncharacterized protein</fullName>
    </submittedName>
</protein>
<gene>
    <name evidence="2" type="ORF">Cyrtocomes_00847</name>
</gene>
<sequence length="161" mass="19136">MSEYLDNKSFFKYLLWSIIALLFILNVGPELYDAVKPQPFRFEAFKTEKEILEFLKGRYIGKNINEVMPELEKVGVLDMHRSSEPTGHGRSDLSAYERSIPNYKDYEDIYEGSCYMYYMHNWFRGNPLTSYTIELFFDAQDRIFAVAVLENAKNFYCRYFV</sequence>
<feature type="transmembrane region" description="Helical" evidence="1">
    <location>
        <begin position="13"/>
        <end position="32"/>
    </location>
</feature>
<evidence type="ECO:0000313" key="2">
    <source>
        <dbReference type="EMBL" id="MDZ5762463.1"/>
    </source>
</evidence>
<comment type="caution">
    <text evidence="2">The sequence shown here is derived from an EMBL/GenBank/DDBJ whole genome shotgun (WGS) entry which is preliminary data.</text>
</comment>
<organism evidence="2 3">
    <name type="scientific">Candidatus Cyrtobacter comes</name>
    <dbReference type="NCBI Taxonomy" id="675776"/>
    <lineage>
        <taxon>Bacteria</taxon>
        <taxon>Pseudomonadati</taxon>
        <taxon>Pseudomonadota</taxon>
        <taxon>Alphaproteobacteria</taxon>
        <taxon>Rickettsiales</taxon>
        <taxon>Candidatus Midichloriaceae</taxon>
        <taxon>Candidatus Cyrtobacter</taxon>
    </lineage>
</organism>
<keyword evidence="1" id="KW-0472">Membrane</keyword>
<dbReference type="RefSeq" id="WP_322497931.1">
    <property type="nucleotide sequence ID" value="NZ_JARGYT010000052.1"/>
</dbReference>
<dbReference type="EMBL" id="JARGYT010000052">
    <property type="protein sequence ID" value="MDZ5762463.1"/>
    <property type="molecule type" value="Genomic_DNA"/>
</dbReference>